<evidence type="ECO:0000256" key="3">
    <source>
        <dbReference type="ARBA" id="ARBA00023274"/>
    </source>
</evidence>
<dbReference type="RefSeq" id="WP_116648633.1">
    <property type="nucleotide sequence ID" value="NZ_BAAANR010000001.1"/>
</dbReference>
<gene>
    <name evidence="5 7 8" type="primary">rplM</name>
    <name evidence="8" type="ORF">FVP77_16445</name>
</gene>
<evidence type="ECO:0000256" key="5">
    <source>
        <dbReference type="HAMAP-Rule" id="MF_01366"/>
    </source>
</evidence>
<dbReference type="GO" id="GO:0017148">
    <property type="term" value="P:negative regulation of translation"/>
    <property type="evidence" value="ECO:0007669"/>
    <property type="project" value="TreeGrafter"/>
</dbReference>
<dbReference type="Gene3D" id="3.90.1180.10">
    <property type="entry name" value="Ribosomal protein L13"/>
    <property type="match status" value="1"/>
</dbReference>
<evidence type="ECO:0000256" key="1">
    <source>
        <dbReference type="ARBA" id="ARBA00006227"/>
    </source>
</evidence>
<dbReference type="PROSITE" id="PS00783">
    <property type="entry name" value="RIBOSOMAL_L13"/>
    <property type="match status" value="1"/>
</dbReference>
<protein>
    <recommendedName>
        <fullName evidence="4 5">Large ribosomal subunit protein uL13</fullName>
    </recommendedName>
</protein>
<evidence type="ECO:0000313" key="9">
    <source>
        <dbReference type="Proteomes" id="UP000321034"/>
    </source>
</evidence>
<evidence type="ECO:0000256" key="2">
    <source>
        <dbReference type="ARBA" id="ARBA00022980"/>
    </source>
</evidence>
<dbReference type="EMBL" id="VRSV01000002">
    <property type="protein sequence ID" value="TXK10418.1"/>
    <property type="molecule type" value="Genomic_DNA"/>
</dbReference>
<evidence type="ECO:0000313" key="8">
    <source>
        <dbReference type="EMBL" id="TXK10418.1"/>
    </source>
</evidence>
<evidence type="ECO:0000256" key="7">
    <source>
        <dbReference type="RuleBase" id="RU003878"/>
    </source>
</evidence>
<comment type="function">
    <text evidence="5 7">This protein is one of the early assembly proteins of the 50S ribosomal subunit, although it is not seen to bind rRNA by itself. It is important during the early stages of 50S assembly.</text>
</comment>
<dbReference type="InterPro" id="IPR023563">
    <property type="entry name" value="Ribosomal_uL13_CS"/>
</dbReference>
<dbReference type="GO" id="GO:0006412">
    <property type="term" value="P:translation"/>
    <property type="evidence" value="ECO:0007669"/>
    <property type="project" value="UniProtKB-UniRule"/>
</dbReference>
<reference evidence="8 9" key="1">
    <citation type="submission" date="2019-08" db="EMBL/GenBank/DDBJ databases">
        <authorList>
            <person name="Dong K."/>
        </authorList>
    </citation>
    <scope>NUCLEOTIDE SEQUENCE [LARGE SCALE GENOMIC DNA]</scope>
    <source>
        <strain evidence="8 9">JCM14558</strain>
    </source>
</reference>
<dbReference type="GO" id="GO:0003729">
    <property type="term" value="F:mRNA binding"/>
    <property type="evidence" value="ECO:0007669"/>
    <property type="project" value="UniProtKB-ARBA"/>
</dbReference>
<dbReference type="HAMAP" id="MF_01366">
    <property type="entry name" value="Ribosomal_uL13"/>
    <property type="match status" value="1"/>
</dbReference>
<dbReference type="FunFam" id="3.90.1180.10:FF:000001">
    <property type="entry name" value="50S ribosomal protein L13"/>
    <property type="match status" value="1"/>
</dbReference>
<comment type="caution">
    <text evidence="8">The sequence shown here is derived from an EMBL/GenBank/DDBJ whole genome shotgun (WGS) entry which is preliminary data.</text>
</comment>
<dbReference type="InterPro" id="IPR005823">
    <property type="entry name" value="Ribosomal_uL13_bac-type"/>
</dbReference>
<evidence type="ECO:0000256" key="4">
    <source>
        <dbReference type="ARBA" id="ARBA00035201"/>
    </source>
</evidence>
<dbReference type="CDD" id="cd00392">
    <property type="entry name" value="Ribosomal_L13"/>
    <property type="match status" value="1"/>
</dbReference>
<dbReference type="NCBIfam" id="TIGR01066">
    <property type="entry name" value="rplM_bact"/>
    <property type="match status" value="1"/>
</dbReference>
<accession>A0A5C8HX15</accession>
<proteinExistence type="inferred from homology"/>
<dbReference type="Pfam" id="PF00572">
    <property type="entry name" value="Ribosomal_L13"/>
    <property type="match status" value="1"/>
</dbReference>
<dbReference type="GO" id="GO:0003735">
    <property type="term" value="F:structural constituent of ribosome"/>
    <property type="evidence" value="ECO:0007669"/>
    <property type="project" value="InterPro"/>
</dbReference>
<sequence>MTRTFTPKAGEIQREWLVIDATDVVLGRLASHAAVLLRGKHKATFANHMDAGDFVIVINAEKVALTGQKLEKKKAYRHSGYPGGLKSVTYGELIEKNPERAVEKAIRGMLPKNSLGAQQLRKLKVYRGAEHPHGAQQPKTYTFDQVAQ</sequence>
<organism evidence="8 9">
    <name type="scientific">Microbacterium hatanonis</name>
    <dbReference type="NCBI Taxonomy" id="404366"/>
    <lineage>
        <taxon>Bacteria</taxon>
        <taxon>Bacillati</taxon>
        <taxon>Actinomycetota</taxon>
        <taxon>Actinomycetes</taxon>
        <taxon>Micrococcales</taxon>
        <taxon>Microbacteriaceae</taxon>
        <taxon>Microbacterium</taxon>
    </lineage>
</organism>
<dbReference type="PANTHER" id="PTHR11545:SF2">
    <property type="entry name" value="LARGE RIBOSOMAL SUBUNIT PROTEIN UL13M"/>
    <property type="match status" value="1"/>
</dbReference>
<comment type="similarity">
    <text evidence="1 5 6">Belongs to the universal ribosomal protein uL13 family.</text>
</comment>
<dbReference type="OrthoDB" id="9801330at2"/>
<keyword evidence="9" id="KW-1185">Reference proteome</keyword>
<dbReference type="InterPro" id="IPR036899">
    <property type="entry name" value="Ribosomal_uL13_sf"/>
</dbReference>
<dbReference type="PIRSF" id="PIRSF002181">
    <property type="entry name" value="Ribosomal_L13"/>
    <property type="match status" value="1"/>
</dbReference>
<dbReference type="SUPFAM" id="SSF52161">
    <property type="entry name" value="Ribosomal protein L13"/>
    <property type="match status" value="1"/>
</dbReference>
<keyword evidence="3 5" id="KW-0687">Ribonucleoprotein</keyword>
<keyword evidence="2 5" id="KW-0689">Ribosomal protein</keyword>
<comment type="subunit">
    <text evidence="5">Part of the 50S ribosomal subunit.</text>
</comment>
<evidence type="ECO:0000256" key="6">
    <source>
        <dbReference type="RuleBase" id="RU003877"/>
    </source>
</evidence>
<dbReference type="AlphaFoldDB" id="A0A5C8HX15"/>
<name>A0A5C8HX15_9MICO</name>
<dbReference type="InterPro" id="IPR005822">
    <property type="entry name" value="Ribosomal_uL13"/>
</dbReference>
<dbReference type="GO" id="GO:0022625">
    <property type="term" value="C:cytosolic large ribosomal subunit"/>
    <property type="evidence" value="ECO:0007669"/>
    <property type="project" value="TreeGrafter"/>
</dbReference>
<dbReference type="PANTHER" id="PTHR11545">
    <property type="entry name" value="RIBOSOMAL PROTEIN L13"/>
    <property type="match status" value="1"/>
</dbReference>
<dbReference type="Proteomes" id="UP000321034">
    <property type="component" value="Unassembled WGS sequence"/>
</dbReference>